<accession>A0A6A6E9D4</accession>
<dbReference type="AlphaFoldDB" id="A0A6A6E9D4"/>
<reference evidence="1" key="1">
    <citation type="journal article" date="2020" name="Stud. Mycol.">
        <title>101 Dothideomycetes genomes: a test case for predicting lifestyles and emergence of pathogens.</title>
        <authorList>
            <person name="Haridas S."/>
            <person name="Albert R."/>
            <person name="Binder M."/>
            <person name="Bloem J."/>
            <person name="Labutti K."/>
            <person name="Salamov A."/>
            <person name="Andreopoulos B."/>
            <person name="Baker S."/>
            <person name="Barry K."/>
            <person name="Bills G."/>
            <person name="Bluhm B."/>
            <person name="Cannon C."/>
            <person name="Castanera R."/>
            <person name="Culley D."/>
            <person name="Daum C."/>
            <person name="Ezra D."/>
            <person name="Gonzalez J."/>
            <person name="Henrissat B."/>
            <person name="Kuo A."/>
            <person name="Liang C."/>
            <person name="Lipzen A."/>
            <person name="Lutzoni F."/>
            <person name="Magnuson J."/>
            <person name="Mondo S."/>
            <person name="Nolan M."/>
            <person name="Ohm R."/>
            <person name="Pangilinan J."/>
            <person name="Park H.-J."/>
            <person name="Ramirez L."/>
            <person name="Alfaro M."/>
            <person name="Sun H."/>
            <person name="Tritt A."/>
            <person name="Yoshinaga Y."/>
            <person name="Zwiers L.-H."/>
            <person name="Turgeon B."/>
            <person name="Goodwin S."/>
            <person name="Spatafora J."/>
            <person name="Crous P."/>
            <person name="Grigoriev I."/>
        </authorList>
    </citation>
    <scope>NUCLEOTIDE SEQUENCE</scope>
    <source>
        <strain evidence="1">CBS 207.26</strain>
    </source>
</reference>
<keyword evidence="2" id="KW-1185">Reference proteome</keyword>
<dbReference type="EMBL" id="ML994627">
    <property type="protein sequence ID" value="KAF2187402.1"/>
    <property type="molecule type" value="Genomic_DNA"/>
</dbReference>
<sequence>MKIPFYAGVISQELEKLLHEVEQNYPGTEIGSGTIAIPDFIATDKFLHAIVERAINNTGLQNGKFFNIVRSSYVTVTATTIDDDNIIDIFDALVITNTSDWLSASWYQMRLRHYFLGTFVDPKLNFSMLKTYSEASKPLSFQTAPNWSGLRTFVKSGEELYSKKIGVGRRLMTGHSRLILRINNTESVFEEMSDVLRGTRFDPARITTSVYRDEEDDWLWSAALQAAEDTKYAIDKRYRFDATRAFGCIEHEICMQLRDCVIREARGELVICEDPIVPEPTFLEKVEEAARDGRASWYKTIIWPGIYQIGILIEGRIWYRYCKNGMPLAGETLKAWCEDYMIDEGLVTGLDTSSKLLDSVILYWLGNTSEALFRMSMHWFGLQEFFLFWVLALKKVLGKEVFSELFDGVNDYLAEIPGLEELVK</sequence>
<gene>
    <name evidence="1" type="ORF">K469DRAFT_705093</name>
</gene>
<proteinExistence type="predicted"/>
<dbReference type="Proteomes" id="UP000800200">
    <property type="component" value="Unassembled WGS sequence"/>
</dbReference>
<protein>
    <submittedName>
        <fullName evidence="1">Uncharacterized protein</fullName>
    </submittedName>
</protein>
<evidence type="ECO:0000313" key="1">
    <source>
        <dbReference type="EMBL" id="KAF2187402.1"/>
    </source>
</evidence>
<organism evidence="1 2">
    <name type="scientific">Zopfia rhizophila CBS 207.26</name>
    <dbReference type="NCBI Taxonomy" id="1314779"/>
    <lineage>
        <taxon>Eukaryota</taxon>
        <taxon>Fungi</taxon>
        <taxon>Dikarya</taxon>
        <taxon>Ascomycota</taxon>
        <taxon>Pezizomycotina</taxon>
        <taxon>Dothideomycetes</taxon>
        <taxon>Dothideomycetes incertae sedis</taxon>
        <taxon>Zopfiaceae</taxon>
        <taxon>Zopfia</taxon>
    </lineage>
</organism>
<dbReference type="OrthoDB" id="3798607at2759"/>
<evidence type="ECO:0000313" key="2">
    <source>
        <dbReference type="Proteomes" id="UP000800200"/>
    </source>
</evidence>
<name>A0A6A6E9D4_9PEZI</name>